<dbReference type="SFLD" id="SFLDG01129">
    <property type="entry name" value="C1.5:_HAD__Beta-PGM__Phosphata"/>
    <property type="match status" value="1"/>
</dbReference>
<sequence>MENEKTKTIRAVIFDWAGTVVDYGCFAPIYGLVEAFKAFDIDVSLDTARQDMGLAKRDHIRKLLATPSVGEGFRTAHGRSSTENDIDAIHQHLEAGLLVRLRDFAVPIHGVVDMVSELTSAGIQIGSTTGYTRPMMDVILPIAMEAGYRPQVVVTSSEVPTGRPAPWMCFENAKRLGVYPMDRLVKVGDTLVDVDEGRNAGMWTVGVIEGSNLLGLSRSEVITMKPNDLELRKEHVVEQMMSRGADIVIDRIVDLPDAIKSIEQRLALGGRPGEGQRELAQA</sequence>
<dbReference type="SUPFAM" id="SSF56784">
    <property type="entry name" value="HAD-like"/>
    <property type="match status" value="1"/>
</dbReference>
<protein>
    <recommendedName>
        <fullName evidence="2">Phosphonoacetaldehyde hydrolase</fullName>
        <shortName evidence="2">Phosphonatase</shortName>
        <ecNumber evidence="2">3.11.1.1</ecNumber>
    </recommendedName>
    <alternativeName>
        <fullName evidence="2">Phosphonoacetaldehyde phosphonohydrolase</fullName>
    </alternativeName>
</protein>
<reference evidence="3" key="1">
    <citation type="submission" date="2022-08" db="EMBL/GenBank/DDBJ databases">
        <title>Alicyclobacillus dauci DSM2870, complete genome.</title>
        <authorList>
            <person name="Wang Q."/>
            <person name="Cai R."/>
            <person name="Wang Z."/>
        </authorList>
    </citation>
    <scope>NUCLEOTIDE SEQUENCE</scope>
    <source>
        <strain evidence="3">DSM 28700</strain>
    </source>
</reference>
<dbReference type="SFLD" id="SFLDS00003">
    <property type="entry name" value="Haloacid_Dehalogenase"/>
    <property type="match status" value="1"/>
</dbReference>
<feature type="binding site" evidence="2">
    <location>
        <position position="15"/>
    </location>
    <ligand>
        <name>Mg(2+)</name>
        <dbReference type="ChEBI" id="CHEBI:18420"/>
    </ligand>
</feature>
<dbReference type="InterPro" id="IPR036412">
    <property type="entry name" value="HAD-like_sf"/>
</dbReference>
<dbReference type="PANTHER" id="PTHR43434:SF19">
    <property type="entry name" value="PHOSPHONOACETALDEHYDE HYDROLASE"/>
    <property type="match status" value="1"/>
</dbReference>
<dbReference type="SFLD" id="SFLDG01135">
    <property type="entry name" value="C1.5.6:_HAD__Beta-PGM__Phospha"/>
    <property type="match status" value="1"/>
</dbReference>
<keyword evidence="2" id="KW-0479">Metal-binding</keyword>
<feature type="binding site" evidence="2">
    <location>
        <position position="17"/>
    </location>
    <ligand>
        <name>Mg(2+)</name>
        <dbReference type="ChEBI" id="CHEBI:18420"/>
    </ligand>
</feature>
<feature type="active site" description="Schiff-base intermediate with substrate" evidence="2">
    <location>
        <position position="56"/>
    </location>
</feature>
<dbReference type="InterPro" id="IPR050155">
    <property type="entry name" value="HAD-like_hydrolase_sf"/>
</dbReference>
<comment type="similarity">
    <text evidence="2">Belongs to the HAD-like hydrolase superfamily. PhnX family.</text>
</comment>
<comment type="cofactor">
    <cofactor evidence="2">
        <name>Mg(2+)</name>
        <dbReference type="ChEBI" id="CHEBI:18420"/>
    </cofactor>
    <text evidence="2">Binds 1 Mg(2+) ion per subunit.</text>
</comment>
<proteinExistence type="inferred from homology"/>
<feature type="active site" description="Nucleophile" evidence="2">
    <location>
        <position position="15"/>
    </location>
</feature>
<comment type="subunit">
    <text evidence="2">Homodimer.</text>
</comment>
<dbReference type="EC" id="3.11.1.1" evidence="2"/>
<keyword evidence="4" id="KW-1185">Reference proteome</keyword>
<dbReference type="Gene3D" id="1.10.150.240">
    <property type="entry name" value="Putative phosphatase, domain 2"/>
    <property type="match status" value="1"/>
</dbReference>
<dbReference type="Pfam" id="PF00702">
    <property type="entry name" value="Hydrolase"/>
    <property type="match status" value="1"/>
</dbReference>
<keyword evidence="2" id="KW-0460">Magnesium</keyword>
<evidence type="ECO:0000256" key="1">
    <source>
        <dbReference type="ARBA" id="ARBA00023270"/>
    </source>
</evidence>
<dbReference type="EMBL" id="CP104064">
    <property type="protein sequence ID" value="WAH36121.1"/>
    <property type="molecule type" value="Genomic_DNA"/>
</dbReference>
<organism evidence="3 4">
    <name type="scientific">Alicyclobacillus dauci</name>
    <dbReference type="NCBI Taxonomy" id="1475485"/>
    <lineage>
        <taxon>Bacteria</taxon>
        <taxon>Bacillati</taxon>
        <taxon>Bacillota</taxon>
        <taxon>Bacilli</taxon>
        <taxon>Bacillales</taxon>
        <taxon>Alicyclobacillaceae</taxon>
        <taxon>Alicyclobacillus</taxon>
    </lineage>
</organism>
<dbReference type="RefSeq" id="WP_268043429.1">
    <property type="nucleotide sequence ID" value="NZ_CP104064.1"/>
</dbReference>
<keyword evidence="2 3" id="KW-0378">Hydrolase</keyword>
<dbReference type="InterPro" id="IPR023214">
    <property type="entry name" value="HAD_sf"/>
</dbReference>
<dbReference type="NCBIfam" id="TIGR01422">
    <property type="entry name" value="phosphonatase"/>
    <property type="match status" value="1"/>
</dbReference>
<evidence type="ECO:0000256" key="2">
    <source>
        <dbReference type="HAMAP-Rule" id="MF_01375"/>
    </source>
</evidence>
<dbReference type="InterPro" id="IPR023198">
    <property type="entry name" value="PGP-like_dom2"/>
</dbReference>
<evidence type="ECO:0000313" key="4">
    <source>
        <dbReference type="Proteomes" id="UP001164803"/>
    </source>
</evidence>
<evidence type="ECO:0000313" key="3">
    <source>
        <dbReference type="EMBL" id="WAH36121.1"/>
    </source>
</evidence>
<keyword evidence="1 2" id="KW-0704">Schiff base</keyword>
<comment type="catalytic activity">
    <reaction evidence="2">
        <text>phosphonoacetaldehyde + H2O = acetaldehyde + phosphate + H(+)</text>
        <dbReference type="Rhea" id="RHEA:18905"/>
        <dbReference type="ChEBI" id="CHEBI:15343"/>
        <dbReference type="ChEBI" id="CHEBI:15377"/>
        <dbReference type="ChEBI" id="CHEBI:15378"/>
        <dbReference type="ChEBI" id="CHEBI:43474"/>
        <dbReference type="ChEBI" id="CHEBI:58383"/>
        <dbReference type="EC" id="3.11.1.1"/>
    </reaction>
</comment>
<dbReference type="HAMAP" id="MF_01375">
    <property type="entry name" value="PhnX"/>
    <property type="match status" value="1"/>
</dbReference>
<dbReference type="InterPro" id="IPR006323">
    <property type="entry name" value="Phosphonoacetald_hydro"/>
</dbReference>
<dbReference type="PANTHER" id="PTHR43434">
    <property type="entry name" value="PHOSPHOGLYCOLATE PHOSPHATASE"/>
    <property type="match status" value="1"/>
</dbReference>
<name>A0ABY6YZW1_9BACL</name>
<dbReference type="Gene3D" id="3.40.50.1000">
    <property type="entry name" value="HAD superfamily/HAD-like"/>
    <property type="match status" value="1"/>
</dbReference>
<dbReference type="Proteomes" id="UP001164803">
    <property type="component" value="Chromosome"/>
</dbReference>
<gene>
    <name evidence="2" type="primary">phnX</name>
    <name evidence="3" type="ORF">NZD86_18000</name>
</gene>
<comment type="function">
    <text evidence="2">Involved in phosphonate degradation.</text>
</comment>
<feature type="binding site" evidence="2">
    <location>
        <position position="189"/>
    </location>
    <ligand>
        <name>Mg(2+)</name>
        <dbReference type="ChEBI" id="CHEBI:18420"/>
    </ligand>
</feature>
<accession>A0ABY6YZW1</accession>
<dbReference type="GO" id="GO:0050194">
    <property type="term" value="F:phosphonoacetaldehyde hydrolase activity"/>
    <property type="evidence" value="ECO:0007669"/>
    <property type="project" value="UniProtKB-EC"/>
</dbReference>